<evidence type="ECO:0000313" key="2">
    <source>
        <dbReference type="Proteomes" id="UP000192328"/>
    </source>
</evidence>
<keyword evidence="2" id="KW-1185">Reference proteome</keyword>
<name>A0AC61PLU3_9FIRM</name>
<reference evidence="1" key="1">
    <citation type="submission" date="2017-04" db="EMBL/GenBank/DDBJ databases">
        <authorList>
            <person name="Varghese N."/>
            <person name="Submissions S."/>
        </authorList>
    </citation>
    <scope>NUCLEOTIDE SEQUENCE</scope>
    <source>
        <strain evidence="1">WTE2008</strain>
    </source>
</reference>
<protein>
    <submittedName>
        <fullName evidence="1">Cation diffusion facilitator family transporter</fullName>
    </submittedName>
</protein>
<sequence length="295" mass="31764">MKPEEFQTAATRVSLVSMITNVILTLLKLAAGLVAHSGAMISDAVHSASDIFSGLIVLIGVKISSKEPDEQHPYGHERYECVAALLLSGILAVVGGMIGITAVKDIISGGAQNDIPGVLALAAAVVSIVTKESLFWYTRGYAKKYRSTALHAEAWHQRSDALSSIGALIGIAGARMGMPVMEPIASLIIAVFILRVAVRIFKEAIDQMVDHSCNEEAEEAFRNTALEQPGVLGVELLRTRMFGNRVYVDLEIAADPNLTLAAAHEIAEDVHDVIEKTFPEVKHIMVHVNPAKKHD</sequence>
<organism evidence="1 2">
    <name type="scientific">Aristaeella lactis</name>
    <dbReference type="NCBI Taxonomy" id="3046383"/>
    <lineage>
        <taxon>Bacteria</taxon>
        <taxon>Bacillati</taxon>
        <taxon>Bacillota</taxon>
        <taxon>Clostridia</taxon>
        <taxon>Eubacteriales</taxon>
        <taxon>Aristaeellaceae</taxon>
        <taxon>Aristaeella</taxon>
    </lineage>
</organism>
<gene>
    <name evidence="1" type="ORF">SAMN06297397_1810</name>
</gene>
<comment type="caution">
    <text evidence="1">The sequence shown here is derived from an EMBL/GenBank/DDBJ whole genome shotgun (WGS) entry which is preliminary data.</text>
</comment>
<accession>A0AC61PLU3</accession>
<dbReference type="Proteomes" id="UP000192328">
    <property type="component" value="Unassembled WGS sequence"/>
</dbReference>
<proteinExistence type="predicted"/>
<dbReference type="EMBL" id="FWXZ01000003">
    <property type="protein sequence ID" value="SMC65735.1"/>
    <property type="molecule type" value="Genomic_DNA"/>
</dbReference>
<evidence type="ECO:0000313" key="1">
    <source>
        <dbReference type="EMBL" id="SMC65735.1"/>
    </source>
</evidence>